<organism evidence="1 2">
    <name type="scientific">Desulforhabdus amnigena</name>
    <dbReference type="NCBI Taxonomy" id="40218"/>
    <lineage>
        <taxon>Bacteria</taxon>
        <taxon>Pseudomonadati</taxon>
        <taxon>Thermodesulfobacteriota</taxon>
        <taxon>Syntrophobacteria</taxon>
        <taxon>Syntrophobacterales</taxon>
        <taxon>Syntrophobacteraceae</taxon>
        <taxon>Desulforhabdus</taxon>
    </lineage>
</organism>
<keyword evidence="2" id="KW-1185">Reference proteome</keyword>
<sequence length="320" mass="36412">MNLKEIHYGIEIETVKRTREQIAWAIHSVVGGTVRHVGIPSGYDPWEVEDLRGRVWKVVGDASLTSVPAHLRAEVVSPVLGYDDIPQLQEMVRAIRRAGGKINSQCGIHIHIDAAPFDGRHLGNLAKIVYKQEPLILHALGISRDRLNRYTRPVSDDLIQRIEQHRPRTKDQLNRIWYGYHNRQPQHYDNSRYHGVNLHNVWYRGTVEFRWFEATLHAGRIKAYLQFCLAVAAKALNGRAASSRKRDFDPQSAKYDFRVFLLHLGLIGDEFKTARKHLMANMPGDAAFKNGRPKPEDVLPIETETTTLTNEAGQVPGLTV</sequence>
<dbReference type="Proteomes" id="UP001144372">
    <property type="component" value="Unassembled WGS sequence"/>
</dbReference>
<dbReference type="AlphaFoldDB" id="A0A9W6CUL0"/>
<protein>
    <recommendedName>
        <fullName evidence="3">Amidoligase</fullName>
    </recommendedName>
</protein>
<evidence type="ECO:0000313" key="1">
    <source>
        <dbReference type="EMBL" id="GLI32759.1"/>
    </source>
</evidence>
<comment type="caution">
    <text evidence="1">The sequence shown here is derived from an EMBL/GenBank/DDBJ whole genome shotgun (WGS) entry which is preliminary data.</text>
</comment>
<proteinExistence type="predicted"/>
<evidence type="ECO:0000313" key="2">
    <source>
        <dbReference type="Proteomes" id="UP001144372"/>
    </source>
</evidence>
<evidence type="ECO:0008006" key="3">
    <source>
        <dbReference type="Google" id="ProtNLM"/>
    </source>
</evidence>
<dbReference type="PANTHER" id="PTHR36847">
    <property type="entry name" value="AMIDOLIGASE ENZYME"/>
    <property type="match status" value="1"/>
</dbReference>
<accession>A0A9W6CUL0</accession>
<gene>
    <name evidence="1" type="ORF">DAMNIGENAA_01920</name>
</gene>
<dbReference type="InterPro" id="IPR022025">
    <property type="entry name" value="Amidoligase_2"/>
</dbReference>
<dbReference type="RefSeq" id="WP_281791794.1">
    <property type="nucleotide sequence ID" value="NZ_BSDR01000001.1"/>
</dbReference>
<dbReference type="EMBL" id="BSDR01000001">
    <property type="protein sequence ID" value="GLI32759.1"/>
    <property type="molecule type" value="Genomic_DNA"/>
</dbReference>
<name>A0A9W6CUL0_9BACT</name>
<reference evidence="1" key="1">
    <citation type="submission" date="2022-12" db="EMBL/GenBank/DDBJ databases">
        <title>Reference genome sequencing for broad-spectrum identification of bacterial and archaeal isolates by mass spectrometry.</title>
        <authorList>
            <person name="Sekiguchi Y."/>
            <person name="Tourlousse D.M."/>
        </authorList>
    </citation>
    <scope>NUCLEOTIDE SEQUENCE</scope>
    <source>
        <strain evidence="1">ASRB1</strain>
    </source>
</reference>
<dbReference type="Pfam" id="PF12224">
    <property type="entry name" value="Amidoligase_2"/>
    <property type="match status" value="1"/>
</dbReference>
<dbReference type="PANTHER" id="PTHR36847:SF1">
    <property type="entry name" value="AMIDOLIGASE ENZYME"/>
    <property type="match status" value="1"/>
</dbReference>